<name>A0AAD9P3C1_RIDPI</name>
<evidence type="ECO:0000256" key="9">
    <source>
        <dbReference type="ARBA" id="ARBA00023295"/>
    </source>
</evidence>
<dbReference type="InterPro" id="IPR036156">
    <property type="entry name" value="Beta-gal/glucu_dom_sf"/>
</dbReference>
<evidence type="ECO:0000256" key="10">
    <source>
        <dbReference type="ARBA" id="ARBA00033445"/>
    </source>
</evidence>
<dbReference type="InterPro" id="IPR050887">
    <property type="entry name" value="Beta-mannosidase_GH2"/>
</dbReference>
<dbReference type="Gene3D" id="2.60.40.10">
    <property type="entry name" value="Immunoglobulins"/>
    <property type="match status" value="2"/>
</dbReference>
<evidence type="ECO:0000256" key="7">
    <source>
        <dbReference type="ARBA" id="ARBA00023180"/>
    </source>
</evidence>
<evidence type="ECO:0000256" key="5">
    <source>
        <dbReference type="ARBA" id="ARBA00022729"/>
    </source>
</evidence>
<accession>A0AAD9P3C1</accession>
<protein>
    <recommendedName>
        <fullName evidence="4">beta-mannosidase</fullName>
        <ecNumber evidence="4">3.2.1.25</ecNumber>
    </recommendedName>
    <alternativeName>
        <fullName evidence="10">Mannanase</fullName>
    </alternativeName>
</protein>
<evidence type="ECO:0000256" key="2">
    <source>
        <dbReference type="ARBA" id="ARBA00004371"/>
    </source>
</evidence>
<keyword evidence="9" id="KW-0326">Glycosidase</keyword>
<keyword evidence="6" id="KW-0378">Hydrolase</keyword>
<evidence type="ECO:0000256" key="6">
    <source>
        <dbReference type="ARBA" id="ARBA00022801"/>
    </source>
</evidence>
<comment type="similarity">
    <text evidence="3">Belongs to the glycosyl hydrolase 2 family.</text>
</comment>
<dbReference type="Proteomes" id="UP001209878">
    <property type="component" value="Unassembled WGS sequence"/>
</dbReference>
<gene>
    <name evidence="13" type="ORF">NP493_168g04039</name>
</gene>
<feature type="domain" description="Beta-mannosidase Ig-fold" evidence="11">
    <location>
        <begin position="854"/>
        <end position="934"/>
    </location>
</feature>
<dbReference type="SUPFAM" id="SSF49303">
    <property type="entry name" value="beta-Galactosidase/glucuronidase domain"/>
    <property type="match status" value="2"/>
</dbReference>
<dbReference type="FunFam" id="2.60.120.260:FF:000060">
    <property type="entry name" value="Probable beta-mannosidase"/>
    <property type="match status" value="1"/>
</dbReference>
<dbReference type="PANTHER" id="PTHR43730:SF1">
    <property type="entry name" value="BETA-MANNOSIDASE"/>
    <property type="match status" value="1"/>
</dbReference>
<comment type="subcellular location">
    <subcellularLocation>
        <location evidence="2">Lysosome</location>
    </subcellularLocation>
</comment>
<evidence type="ECO:0000313" key="14">
    <source>
        <dbReference type="Proteomes" id="UP001209878"/>
    </source>
</evidence>
<dbReference type="InterPro" id="IPR041625">
    <property type="entry name" value="Beta-mannosidase_Ig"/>
</dbReference>
<evidence type="ECO:0000256" key="8">
    <source>
        <dbReference type="ARBA" id="ARBA00023228"/>
    </source>
</evidence>
<dbReference type="FunFam" id="2.60.40.10:FF:000650">
    <property type="entry name" value="Mannosidase beta"/>
    <property type="match status" value="1"/>
</dbReference>
<dbReference type="EC" id="3.2.1.25" evidence="4"/>
<keyword evidence="7" id="KW-0325">Glycoprotein</keyword>
<dbReference type="SUPFAM" id="SSF49785">
    <property type="entry name" value="Galactose-binding domain-like"/>
    <property type="match status" value="1"/>
</dbReference>
<keyword evidence="8" id="KW-0458">Lysosome</keyword>
<proteinExistence type="inferred from homology"/>
<evidence type="ECO:0000259" key="11">
    <source>
        <dbReference type="Pfam" id="PF17753"/>
    </source>
</evidence>
<comment type="caution">
    <text evidence="13">The sequence shown here is derived from an EMBL/GenBank/DDBJ whole genome shotgun (WGS) entry which is preliminary data.</text>
</comment>
<dbReference type="GO" id="GO:0006516">
    <property type="term" value="P:glycoprotein catabolic process"/>
    <property type="evidence" value="ECO:0007669"/>
    <property type="project" value="TreeGrafter"/>
</dbReference>
<comment type="catalytic activity">
    <reaction evidence="1">
        <text>Hydrolysis of terminal, non-reducing beta-D-mannose residues in beta-D-mannosides.</text>
        <dbReference type="EC" id="3.2.1.25"/>
    </reaction>
</comment>
<dbReference type="FunFam" id="3.20.20.80:FF:000035">
    <property type="entry name" value="Mannosidase beta"/>
    <property type="match status" value="1"/>
</dbReference>
<evidence type="ECO:0000256" key="4">
    <source>
        <dbReference type="ARBA" id="ARBA00012754"/>
    </source>
</evidence>
<evidence type="ECO:0000256" key="1">
    <source>
        <dbReference type="ARBA" id="ARBA00000829"/>
    </source>
</evidence>
<dbReference type="GO" id="GO:0004567">
    <property type="term" value="F:beta-mannosidase activity"/>
    <property type="evidence" value="ECO:0007669"/>
    <property type="project" value="UniProtKB-EC"/>
</dbReference>
<dbReference type="Gene3D" id="3.20.20.80">
    <property type="entry name" value="Glycosidases"/>
    <property type="match status" value="1"/>
</dbReference>
<dbReference type="InterPro" id="IPR054593">
    <property type="entry name" value="Beta-mannosidase-like_N2"/>
</dbReference>
<dbReference type="Pfam" id="PF22666">
    <property type="entry name" value="Glyco_hydro_2_N2"/>
    <property type="match status" value="1"/>
</dbReference>
<dbReference type="PANTHER" id="PTHR43730">
    <property type="entry name" value="BETA-MANNOSIDASE"/>
    <property type="match status" value="1"/>
</dbReference>
<keyword evidence="5" id="KW-0732">Signal</keyword>
<dbReference type="Pfam" id="PF17753">
    <property type="entry name" value="Ig_mannosidase"/>
    <property type="match status" value="1"/>
</dbReference>
<dbReference type="AlphaFoldDB" id="A0AAD9P3C1"/>
<evidence type="ECO:0000256" key="3">
    <source>
        <dbReference type="ARBA" id="ARBA00007401"/>
    </source>
</evidence>
<dbReference type="InterPro" id="IPR013783">
    <property type="entry name" value="Ig-like_fold"/>
</dbReference>
<dbReference type="GO" id="GO:0005764">
    <property type="term" value="C:lysosome"/>
    <property type="evidence" value="ECO:0007669"/>
    <property type="project" value="UniProtKB-SubCell"/>
</dbReference>
<feature type="domain" description="Beta-mannosidase-like galactose-binding" evidence="12">
    <location>
        <begin position="2"/>
        <end position="161"/>
    </location>
</feature>
<evidence type="ECO:0000313" key="13">
    <source>
        <dbReference type="EMBL" id="KAK2187377.1"/>
    </source>
</evidence>
<reference evidence="13" key="1">
    <citation type="journal article" date="2023" name="Mol. Biol. Evol.">
        <title>Third-Generation Sequencing Reveals the Adaptive Role of the Epigenome in Three Deep-Sea Polychaetes.</title>
        <authorList>
            <person name="Perez M."/>
            <person name="Aroh O."/>
            <person name="Sun Y."/>
            <person name="Lan Y."/>
            <person name="Juniper S.K."/>
            <person name="Young C.R."/>
            <person name="Angers B."/>
            <person name="Qian P.Y."/>
        </authorList>
    </citation>
    <scope>NUCLEOTIDE SEQUENCE</scope>
    <source>
        <strain evidence="13">R07B-5</strain>
    </source>
</reference>
<organism evidence="13 14">
    <name type="scientific">Ridgeia piscesae</name>
    <name type="common">Tubeworm</name>
    <dbReference type="NCBI Taxonomy" id="27915"/>
    <lineage>
        <taxon>Eukaryota</taxon>
        <taxon>Metazoa</taxon>
        <taxon>Spiralia</taxon>
        <taxon>Lophotrochozoa</taxon>
        <taxon>Annelida</taxon>
        <taxon>Polychaeta</taxon>
        <taxon>Sedentaria</taxon>
        <taxon>Canalipalpata</taxon>
        <taxon>Sabellida</taxon>
        <taxon>Siboglinidae</taxon>
        <taxon>Ridgeia</taxon>
    </lineage>
</organism>
<evidence type="ECO:0000259" key="12">
    <source>
        <dbReference type="Pfam" id="PF22666"/>
    </source>
</evidence>
<dbReference type="SUPFAM" id="SSF51445">
    <property type="entry name" value="(Trans)glycosidases"/>
    <property type="match status" value="1"/>
</dbReference>
<keyword evidence="14" id="KW-1185">Reference proteome</keyword>
<dbReference type="InterPro" id="IPR017853">
    <property type="entry name" value="GH"/>
</dbReference>
<dbReference type="Gene3D" id="2.60.120.260">
    <property type="entry name" value="Galactose-binding domain-like"/>
    <property type="match status" value="1"/>
</dbReference>
<sequence>MVPGSIYTDLLNSGILDDPYYRNNSLNYRWVAYENWTFHLSFQLSDDFLQHHVVQLVLEGVDTVATVSVNGQAVVNTDNMFRRYVVDVKKVLQVGSNKVEVAIESPVVYAKGQASNYPYDVPELCPPLVQQGECSFNFIRKEACSFSWDWGPAFPTSGIWRNISLEAYNSTAIRYVTTETHKKPDESMWTLNGSVYFDVGLQERTVAGQVSIFIPHVFNYTHLITLGPQSSVHNFSVDIPTVSILPWWPNGVGLPTLYDLHVTFTSENGAEDTDMLLHIGFRTVELVQTVLPQSAGRMFYFKINGMRVFMKGSNWIPADSFQERITPSYIHALLQSAVDANMNMLRVWGGGVYESDYFYDLADKLGILLWQDFMFACSLYPTDQSFLTNVQSEITHQIRRLKHHPSIALWAGNNENEEELNHYRGQHVWKQYYKDYVTLNVNVVREIALTEDTSRPFVLSSPSNGLETTLHEGWVSVNPKDPRYGDSHHYNYVADSWDPAVYPVPRFASEYGRQSWCSFETYSMVSVPSDWDMFCNMTRQRNHRDSGNPNLLFEVVRHFILPTSRNITARFIDYIYLTQINQAVGIKTETELYRRSQSCLDTGGLGFTSGALYWQLNDIWQAPTWASIEYGGKWKMLHYFAKIFFNKILVSPYLKDDSVVVYYIDDDIQQNFSSTGETTKLAVNRQQVISPMDNVMRPSGGDAVNQQSVSPVKSPPGLEKTMVLTEEQEEYFSLHNDHDYLDKTLRRSETVKMPESQWKDNSVENSQDKPEITLYIHCFHWNYLKPSYSWNKTFSKPHLPSYEVARMNMTSVLSQCHCEGREHCFLHFSVEQIGRDTATNWLLLSDFTTAVGLQKASLKVTNVTQVDTQTLSITLTTDSIAPFVWLETPTIRGWFSNNGFIMVEPEKVLLFHAWDKHISIAEFYRCLTIKSLMDLYE</sequence>
<dbReference type="EMBL" id="JAODUO010000168">
    <property type="protein sequence ID" value="KAK2187377.1"/>
    <property type="molecule type" value="Genomic_DNA"/>
</dbReference>
<dbReference type="InterPro" id="IPR008979">
    <property type="entry name" value="Galactose-bd-like_sf"/>
</dbReference>